<evidence type="ECO:0000256" key="5">
    <source>
        <dbReference type="ARBA" id="ARBA00023242"/>
    </source>
</evidence>
<protein>
    <recommendedName>
        <fullName evidence="10">RWP-RK domain-containing protein</fullName>
    </recommendedName>
</protein>
<dbReference type="AlphaFoldDB" id="A0A9Q0FJI7"/>
<evidence type="ECO:0000256" key="4">
    <source>
        <dbReference type="ARBA" id="ARBA00023163"/>
    </source>
</evidence>
<keyword evidence="5" id="KW-0539">Nucleus</keyword>
<evidence type="ECO:0000313" key="8">
    <source>
        <dbReference type="EMBL" id="KAJ4831562.1"/>
    </source>
</evidence>
<dbReference type="InterPro" id="IPR053793">
    <property type="entry name" value="PB1-like"/>
</dbReference>
<organism evidence="8 9">
    <name type="scientific">Turnera subulata</name>
    <dbReference type="NCBI Taxonomy" id="218843"/>
    <lineage>
        <taxon>Eukaryota</taxon>
        <taxon>Viridiplantae</taxon>
        <taxon>Streptophyta</taxon>
        <taxon>Embryophyta</taxon>
        <taxon>Tracheophyta</taxon>
        <taxon>Spermatophyta</taxon>
        <taxon>Magnoliopsida</taxon>
        <taxon>eudicotyledons</taxon>
        <taxon>Gunneridae</taxon>
        <taxon>Pentapetalae</taxon>
        <taxon>rosids</taxon>
        <taxon>fabids</taxon>
        <taxon>Malpighiales</taxon>
        <taxon>Passifloraceae</taxon>
        <taxon>Turnera</taxon>
    </lineage>
</organism>
<dbReference type="SUPFAM" id="SSF54277">
    <property type="entry name" value="CAD &amp; PB1 domains"/>
    <property type="match status" value="1"/>
</dbReference>
<reference evidence="8" key="1">
    <citation type="submission" date="2022-02" db="EMBL/GenBank/DDBJ databases">
        <authorList>
            <person name="Henning P.M."/>
            <person name="McCubbin A.G."/>
            <person name="Shore J.S."/>
        </authorList>
    </citation>
    <scope>NUCLEOTIDE SEQUENCE</scope>
    <source>
        <strain evidence="8">F60SS</strain>
        <tissue evidence="8">Leaves</tissue>
    </source>
</reference>
<dbReference type="PROSITE" id="PS51745">
    <property type="entry name" value="PB1"/>
    <property type="match status" value="1"/>
</dbReference>
<dbReference type="CDD" id="cd06407">
    <property type="entry name" value="PB1_NLP"/>
    <property type="match status" value="1"/>
</dbReference>
<dbReference type="GO" id="GO:0003700">
    <property type="term" value="F:DNA-binding transcription factor activity"/>
    <property type="evidence" value="ECO:0007669"/>
    <property type="project" value="InterPro"/>
</dbReference>
<dbReference type="InterPro" id="IPR034891">
    <property type="entry name" value="PB1_NLP"/>
</dbReference>
<dbReference type="Pfam" id="PF22922">
    <property type="entry name" value="GAF_NLP"/>
    <property type="match status" value="2"/>
</dbReference>
<evidence type="ECO:0000256" key="3">
    <source>
        <dbReference type="ARBA" id="ARBA00023125"/>
    </source>
</evidence>
<comment type="caution">
    <text evidence="8">The sequence shown here is derived from an EMBL/GenBank/DDBJ whole genome shotgun (WGS) entry which is preliminary data.</text>
</comment>
<proteinExistence type="predicted"/>
<evidence type="ECO:0000313" key="9">
    <source>
        <dbReference type="Proteomes" id="UP001141552"/>
    </source>
</evidence>
<name>A0A9Q0FJI7_9ROSI</name>
<dbReference type="SMART" id="SM00666">
    <property type="entry name" value="PB1"/>
    <property type="match status" value="1"/>
</dbReference>
<dbReference type="PANTHER" id="PTHR32002">
    <property type="entry name" value="PROTEIN NLP8"/>
    <property type="match status" value="1"/>
</dbReference>
<dbReference type="PROSITE" id="PS51519">
    <property type="entry name" value="RWP_RK"/>
    <property type="match status" value="1"/>
</dbReference>
<dbReference type="Pfam" id="PF00564">
    <property type="entry name" value="PB1"/>
    <property type="match status" value="1"/>
</dbReference>
<dbReference type="OrthoDB" id="6270329at2759"/>
<keyword evidence="3" id="KW-0238">DNA-binding</keyword>
<evidence type="ECO:0008006" key="10">
    <source>
        <dbReference type="Google" id="ProtNLM"/>
    </source>
</evidence>
<reference evidence="8" key="2">
    <citation type="journal article" date="2023" name="Plants (Basel)">
        <title>Annotation of the Turnera subulata (Passifloraceae) Draft Genome Reveals the S-Locus Evolved after the Divergence of Turneroideae from Passifloroideae in a Stepwise Manner.</title>
        <authorList>
            <person name="Henning P.M."/>
            <person name="Roalson E.H."/>
            <person name="Mir W."/>
            <person name="McCubbin A.G."/>
            <person name="Shore J.S."/>
        </authorList>
    </citation>
    <scope>NUCLEOTIDE SEQUENCE</scope>
    <source>
        <strain evidence="8">F60SS</strain>
    </source>
</reference>
<evidence type="ECO:0000259" key="7">
    <source>
        <dbReference type="PROSITE" id="PS51745"/>
    </source>
</evidence>
<dbReference type="Pfam" id="PF02042">
    <property type="entry name" value="RWP-RK"/>
    <property type="match status" value="1"/>
</dbReference>
<dbReference type="GO" id="GO:0003677">
    <property type="term" value="F:DNA binding"/>
    <property type="evidence" value="ECO:0007669"/>
    <property type="project" value="UniProtKB-KW"/>
</dbReference>
<dbReference type="EMBL" id="JAKUCV010005335">
    <property type="protein sequence ID" value="KAJ4831562.1"/>
    <property type="molecule type" value="Genomic_DNA"/>
</dbReference>
<dbReference type="Gene3D" id="3.10.20.90">
    <property type="entry name" value="Phosphatidylinositol 3-kinase Catalytic Subunit, Chain A, domain 1"/>
    <property type="match status" value="1"/>
</dbReference>
<keyword evidence="9" id="KW-1185">Reference proteome</keyword>
<keyword evidence="4" id="KW-0804">Transcription</keyword>
<dbReference type="Proteomes" id="UP001141552">
    <property type="component" value="Unassembled WGS sequence"/>
</dbReference>
<comment type="subunit">
    <text evidence="1">Homodimers and heterodimers.</text>
</comment>
<evidence type="ECO:0000256" key="1">
    <source>
        <dbReference type="ARBA" id="ARBA00011726"/>
    </source>
</evidence>
<dbReference type="InterPro" id="IPR045012">
    <property type="entry name" value="NLP"/>
</dbReference>
<feature type="domain" description="RWP-RK" evidence="6">
    <location>
        <begin position="572"/>
        <end position="655"/>
    </location>
</feature>
<dbReference type="PANTHER" id="PTHR32002:SF54">
    <property type="entry name" value="RWP-RK DOMAIN-CONTAINING PROTEIN"/>
    <property type="match status" value="1"/>
</dbReference>
<accession>A0A9Q0FJI7</accession>
<evidence type="ECO:0000259" key="6">
    <source>
        <dbReference type="PROSITE" id="PS51519"/>
    </source>
</evidence>
<evidence type="ECO:0000256" key="2">
    <source>
        <dbReference type="ARBA" id="ARBA00023015"/>
    </source>
</evidence>
<feature type="domain" description="PB1" evidence="7">
    <location>
        <begin position="776"/>
        <end position="859"/>
    </location>
</feature>
<dbReference type="InterPro" id="IPR055081">
    <property type="entry name" value="NLP1-9_GAF"/>
</dbReference>
<sequence length="872" mass="98996">MDLDIKDELLFRRCWLETANEFNHLEPAQSFSTVLYDSSQYLPLVGSGHFSMNSLHHIYQEETEKFNESSPQSQSESDEFVMTENQFQTQNENIILETSELGGGCWDESPCSVTERLMLAVGHLREFVEYSEILIQIWVPVERGGKTLLTTIDQPYSVNPKCKSLESYRNVSKTFHFTAENDFTDSAGLPGRAFLGKLPEWSPDVRFFRSDECPRRSYAYMYNISGCLALPVFGRGSGTCLAVVEIVTTTQKISYHLELEVVCKALEAVDLKSSQDFLPPRVKEFYQVAVPEISEILQSTCKTHRLPLALTWAPCVRQVKSGCEQFDEKGACYFSVVDSACLVADRDLLGFQEACSEQFLSQDQGIVGGAFTRMKQCFAPNISSFSKTQYPLSHHARMFNLHAAIAIPLRNIYTGKVECVLELFFPKDCQDINEQRHMWDLLAIVIQEACCSFQVIMDKDFETDMVADSDARPNIEGDPEFVSSPSQEGSLEELSFTPQVIEAREKENFFVSWDSPKEEPEEEVKQRTQWDKKSIASYYEQAFPEFRHLEHSFDNSVEHGQDFYIDWNPPLSSRKATKRKKTKTEKTVSLQVLRQYFAGSLKDAAKSIGVCPTTLKRICRQHGIDRWPSRKIKKVSHTLRKLQVVVDSVQGAKGLLQIDSFYTTFPELSSPKISTNSPSSSFKINDNNTRPNCGLLTDTKPLSISCGQNSGFSFTSSRGTKEPGNTLSGLSTGHASAVEDPVAALKRTCTQAQGNLEFLPSLEKNNNMYFVQEGGAFRVKATFGEENIRFSLQPNWGLRELQQEIAKRFNMQDFRGIDLKYVDNDQESVLLTCDDDLEECKDLFRCLQNHTIKMSLHRASSQQQNLRKECMW</sequence>
<dbReference type="InterPro" id="IPR000270">
    <property type="entry name" value="PB1_dom"/>
</dbReference>
<gene>
    <name evidence="8" type="ORF">Tsubulata_029495</name>
</gene>
<keyword evidence="2" id="KW-0805">Transcription regulation</keyword>
<dbReference type="InterPro" id="IPR003035">
    <property type="entry name" value="RWP-RK_dom"/>
</dbReference>